<dbReference type="Proteomes" id="UP001500192">
    <property type="component" value="Unassembled WGS sequence"/>
</dbReference>
<dbReference type="Gene3D" id="3.30.2400.10">
    <property type="entry name" value="Major capsid protein gp5"/>
    <property type="match status" value="1"/>
</dbReference>
<dbReference type="Pfam" id="PF05065">
    <property type="entry name" value="Phage_capsid"/>
    <property type="match status" value="1"/>
</dbReference>
<protein>
    <recommendedName>
        <fullName evidence="2">Phage capsid-like C-terminal domain-containing protein</fullName>
    </recommendedName>
</protein>
<dbReference type="NCBIfam" id="TIGR01554">
    <property type="entry name" value="major_cap_HK97"/>
    <property type="match status" value="1"/>
</dbReference>
<feature type="domain" description="Phage capsid-like C-terminal" evidence="2">
    <location>
        <begin position="19"/>
        <end position="273"/>
    </location>
</feature>
<name>A0ABP9Q7Z7_9PSEU</name>
<dbReference type="SUPFAM" id="SSF56563">
    <property type="entry name" value="Major capsid protein gp5"/>
    <property type="match status" value="1"/>
</dbReference>
<keyword evidence="4" id="KW-1185">Reference proteome</keyword>
<comment type="subcellular location">
    <subcellularLocation>
        <location evidence="1">Virion</location>
    </subcellularLocation>
</comment>
<dbReference type="InterPro" id="IPR024455">
    <property type="entry name" value="Phage_capsid"/>
</dbReference>
<dbReference type="RefSeq" id="WP_346053139.1">
    <property type="nucleotide sequence ID" value="NZ_BAABIB010000043.1"/>
</dbReference>
<reference evidence="4" key="1">
    <citation type="journal article" date="2019" name="Int. J. Syst. Evol. Microbiol.">
        <title>The Global Catalogue of Microorganisms (GCM) 10K type strain sequencing project: providing services to taxonomists for standard genome sequencing and annotation.</title>
        <authorList>
            <consortium name="The Broad Institute Genomics Platform"/>
            <consortium name="The Broad Institute Genome Sequencing Center for Infectious Disease"/>
            <person name="Wu L."/>
            <person name="Ma J."/>
        </authorList>
    </citation>
    <scope>NUCLEOTIDE SEQUENCE [LARGE SCALE GENOMIC DNA]</scope>
    <source>
        <strain evidence="4">JCM 18054</strain>
    </source>
</reference>
<dbReference type="InterPro" id="IPR054612">
    <property type="entry name" value="Phage_capsid-like_C"/>
</dbReference>
<dbReference type="Gene3D" id="3.30.2320.10">
    <property type="entry name" value="hypothetical protein PF0899 domain"/>
    <property type="match status" value="1"/>
</dbReference>
<gene>
    <name evidence="3" type="ORF">GCM10023214_15790</name>
</gene>
<dbReference type="EMBL" id="BAABIB010000043">
    <property type="protein sequence ID" value="GAA5156991.1"/>
    <property type="molecule type" value="Genomic_DNA"/>
</dbReference>
<comment type="caution">
    <text evidence="3">The sequence shown here is derived from an EMBL/GenBank/DDBJ whole genome shotgun (WGS) entry which is preliminary data.</text>
</comment>
<evidence type="ECO:0000313" key="4">
    <source>
        <dbReference type="Proteomes" id="UP001500192"/>
    </source>
</evidence>
<accession>A0ABP9Q7Z7</accession>
<sequence>MTVVPDNTAWYPQDHGALIDNAVKNQAIAAKVLTPVTCAGHTMGFPVLEADPDVSWYAPGAEISLTDPETSELIVTPKAVKGLTKIANESIADSNPATAEVVGRGLARQIVEKIDNALFAASAPANGPQGLPLHTPTTVQVQGGLTALTDEDPFVTAKFTALELGAELSAFVLATDVAMSLATVKVATGDARRLLDSDDEGNLRIAGLPAYVSRHVAAGEAYGLDRSQNYLVIRQGTSVETDRSGAFTSDSTLVRAVMRAEFAITNPAGVVRLVPAGS</sequence>
<evidence type="ECO:0000259" key="2">
    <source>
        <dbReference type="Pfam" id="PF05065"/>
    </source>
</evidence>
<evidence type="ECO:0000313" key="3">
    <source>
        <dbReference type="EMBL" id="GAA5156991.1"/>
    </source>
</evidence>
<organism evidence="3 4">
    <name type="scientific">Amycolatopsis dongchuanensis</name>
    <dbReference type="NCBI Taxonomy" id="1070866"/>
    <lineage>
        <taxon>Bacteria</taxon>
        <taxon>Bacillati</taxon>
        <taxon>Actinomycetota</taxon>
        <taxon>Actinomycetes</taxon>
        <taxon>Pseudonocardiales</taxon>
        <taxon>Pseudonocardiaceae</taxon>
        <taxon>Amycolatopsis</taxon>
    </lineage>
</organism>
<evidence type="ECO:0000256" key="1">
    <source>
        <dbReference type="ARBA" id="ARBA00004328"/>
    </source>
</evidence>
<proteinExistence type="predicted"/>